<reference evidence="8 10" key="2">
    <citation type="journal article" date="2018" name="Plant J.">
        <title>The Physcomitrella patens chromosome-scale assembly reveals moss genome structure and evolution.</title>
        <authorList>
            <person name="Lang D."/>
            <person name="Ullrich K.K."/>
            <person name="Murat F."/>
            <person name="Fuchs J."/>
            <person name="Jenkins J."/>
            <person name="Haas F.B."/>
            <person name="Piednoel M."/>
            <person name="Gundlach H."/>
            <person name="Van Bel M."/>
            <person name="Meyberg R."/>
            <person name="Vives C."/>
            <person name="Morata J."/>
            <person name="Symeonidi A."/>
            <person name="Hiss M."/>
            <person name="Muchero W."/>
            <person name="Kamisugi Y."/>
            <person name="Saleh O."/>
            <person name="Blanc G."/>
            <person name="Decker E.L."/>
            <person name="van Gessel N."/>
            <person name="Grimwood J."/>
            <person name="Hayes R.D."/>
            <person name="Graham S.W."/>
            <person name="Gunter L.E."/>
            <person name="McDaniel S.F."/>
            <person name="Hoernstein S.N.W."/>
            <person name="Larsson A."/>
            <person name="Li F.W."/>
            <person name="Perroud P.F."/>
            <person name="Phillips J."/>
            <person name="Ranjan P."/>
            <person name="Rokshar D.S."/>
            <person name="Rothfels C.J."/>
            <person name="Schneider L."/>
            <person name="Shu S."/>
            <person name="Stevenson D.W."/>
            <person name="Thummler F."/>
            <person name="Tillich M."/>
            <person name="Villarreal Aguilar J.C."/>
            <person name="Widiez T."/>
            <person name="Wong G.K."/>
            <person name="Wymore A."/>
            <person name="Zhang Y."/>
            <person name="Zimmer A.D."/>
            <person name="Quatrano R.S."/>
            <person name="Mayer K.F.X."/>
            <person name="Goodstein D."/>
            <person name="Casacuberta J.M."/>
            <person name="Vandepoele K."/>
            <person name="Reski R."/>
            <person name="Cuming A.C."/>
            <person name="Tuskan G.A."/>
            <person name="Maumus F."/>
            <person name="Salse J."/>
            <person name="Schmutz J."/>
            <person name="Rensing S.A."/>
        </authorList>
    </citation>
    <scope>NUCLEOTIDE SEQUENCE [LARGE SCALE GENOMIC DNA]</scope>
    <source>
        <strain evidence="9 10">cv. Gransden 2004</strain>
    </source>
</reference>
<keyword evidence="5" id="KW-1133">Transmembrane helix</keyword>
<dbReference type="GO" id="GO:0042651">
    <property type="term" value="C:thylakoid membrane"/>
    <property type="evidence" value="ECO:0000318"/>
    <property type="project" value="GO_Central"/>
</dbReference>
<dbReference type="PANTHER" id="PTHR33281:SF19">
    <property type="entry name" value="VOLTAGE-DEPENDENT ANION CHANNEL-FORMING PROTEIN YNEE"/>
    <property type="match status" value="1"/>
</dbReference>
<evidence type="ECO:0000256" key="5">
    <source>
        <dbReference type="ARBA" id="ARBA00022989"/>
    </source>
</evidence>
<keyword evidence="6" id="KW-0406">Ion transport</keyword>
<evidence type="ECO:0000313" key="9">
    <source>
        <dbReference type="EnsemblPlants" id="Pp3c11_6680V3.1"/>
    </source>
</evidence>
<evidence type="ECO:0000313" key="10">
    <source>
        <dbReference type="Proteomes" id="UP000006727"/>
    </source>
</evidence>
<evidence type="ECO:0000256" key="6">
    <source>
        <dbReference type="ARBA" id="ARBA00023065"/>
    </source>
</evidence>
<dbReference type="Proteomes" id="UP000006727">
    <property type="component" value="Chromosome 11"/>
</dbReference>
<dbReference type="AlphaFoldDB" id="A0A2K1JTQ9"/>
<evidence type="ECO:0000313" key="8">
    <source>
        <dbReference type="EMBL" id="PNR44913.1"/>
    </source>
</evidence>
<reference evidence="9" key="3">
    <citation type="submission" date="2020-12" db="UniProtKB">
        <authorList>
            <consortium name="EnsemblPlants"/>
        </authorList>
    </citation>
    <scope>IDENTIFICATION</scope>
</reference>
<protein>
    <submittedName>
        <fullName evidence="8 9">Uncharacterized protein</fullName>
    </submittedName>
</protein>
<reference evidence="8 10" key="1">
    <citation type="journal article" date="2008" name="Science">
        <title>The Physcomitrella genome reveals evolutionary insights into the conquest of land by plants.</title>
        <authorList>
            <person name="Rensing S."/>
            <person name="Lang D."/>
            <person name="Zimmer A."/>
            <person name="Terry A."/>
            <person name="Salamov A."/>
            <person name="Shapiro H."/>
            <person name="Nishiyama T."/>
            <person name="Perroud P.-F."/>
            <person name="Lindquist E."/>
            <person name="Kamisugi Y."/>
            <person name="Tanahashi T."/>
            <person name="Sakakibara K."/>
            <person name="Fujita T."/>
            <person name="Oishi K."/>
            <person name="Shin-I T."/>
            <person name="Kuroki Y."/>
            <person name="Toyoda A."/>
            <person name="Suzuki Y."/>
            <person name="Hashimoto A."/>
            <person name="Yamaguchi K."/>
            <person name="Sugano A."/>
            <person name="Kohara Y."/>
            <person name="Fujiyama A."/>
            <person name="Anterola A."/>
            <person name="Aoki S."/>
            <person name="Ashton N."/>
            <person name="Barbazuk W.B."/>
            <person name="Barker E."/>
            <person name="Bennetzen J."/>
            <person name="Bezanilla M."/>
            <person name="Blankenship R."/>
            <person name="Cho S.H."/>
            <person name="Dutcher S."/>
            <person name="Estelle M."/>
            <person name="Fawcett J.A."/>
            <person name="Gundlach H."/>
            <person name="Hanada K."/>
            <person name="Heyl A."/>
            <person name="Hicks K.A."/>
            <person name="Hugh J."/>
            <person name="Lohr M."/>
            <person name="Mayer K."/>
            <person name="Melkozernov A."/>
            <person name="Murata T."/>
            <person name="Nelson D."/>
            <person name="Pils B."/>
            <person name="Prigge M."/>
            <person name="Reiss B."/>
            <person name="Renner T."/>
            <person name="Rombauts S."/>
            <person name="Rushton P."/>
            <person name="Sanderfoot A."/>
            <person name="Schween G."/>
            <person name="Shiu S.-H."/>
            <person name="Stueber K."/>
            <person name="Theodoulou F.L."/>
            <person name="Tu H."/>
            <person name="Van de Peer Y."/>
            <person name="Verrier P.J."/>
            <person name="Waters E."/>
            <person name="Wood A."/>
            <person name="Yang L."/>
            <person name="Cove D."/>
            <person name="Cuming A."/>
            <person name="Hasebe M."/>
            <person name="Lucas S."/>
            <person name="Mishler D.B."/>
            <person name="Reski R."/>
            <person name="Grigoriev I."/>
            <person name="Quatrano R.S."/>
            <person name="Boore J.L."/>
        </authorList>
    </citation>
    <scope>NUCLEOTIDE SEQUENCE [LARGE SCALE GENOMIC DNA]</scope>
    <source>
        <strain evidence="9 10">cv. Gransden 2004</strain>
    </source>
</reference>
<dbReference type="Gramene" id="Pp3c11_6680V3.1">
    <property type="protein sequence ID" value="Pp3c11_6680V3.1"/>
    <property type="gene ID" value="Pp3c11_6680"/>
</dbReference>
<dbReference type="GO" id="GO:0005886">
    <property type="term" value="C:plasma membrane"/>
    <property type="evidence" value="ECO:0007669"/>
    <property type="project" value="UniProtKB-SubCell"/>
</dbReference>
<evidence type="ECO:0000256" key="4">
    <source>
        <dbReference type="ARBA" id="ARBA00022692"/>
    </source>
</evidence>
<dbReference type="PANTHER" id="PTHR33281">
    <property type="entry name" value="UPF0187 PROTEIN YNEE"/>
    <property type="match status" value="1"/>
</dbReference>
<dbReference type="PaxDb" id="3218-PP1S262_86V6.1"/>
<organism evidence="8">
    <name type="scientific">Physcomitrium patens</name>
    <name type="common">Spreading-leaved earth moss</name>
    <name type="synonym">Physcomitrella patens</name>
    <dbReference type="NCBI Taxonomy" id="3218"/>
    <lineage>
        <taxon>Eukaryota</taxon>
        <taxon>Viridiplantae</taxon>
        <taxon>Streptophyta</taxon>
        <taxon>Embryophyta</taxon>
        <taxon>Bryophyta</taxon>
        <taxon>Bryophytina</taxon>
        <taxon>Bryopsida</taxon>
        <taxon>Funariidae</taxon>
        <taxon>Funariales</taxon>
        <taxon>Funariaceae</taxon>
        <taxon>Physcomitrium</taxon>
    </lineage>
</organism>
<evidence type="ECO:0000256" key="1">
    <source>
        <dbReference type="ARBA" id="ARBA00004651"/>
    </source>
</evidence>
<proteinExistence type="predicted"/>
<dbReference type="InParanoid" id="A0A2K1JTQ9"/>
<dbReference type="Pfam" id="PF25539">
    <property type="entry name" value="Bestrophin_2"/>
    <property type="match status" value="1"/>
</dbReference>
<name>A0A2K1JTQ9_PHYPA</name>
<keyword evidence="10" id="KW-1185">Reference proteome</keyword>
<comment type="subcellular location">
    <subcellularLocation>
        <location evidence="1">Cell membrane</location>
        <topology evidence="1">Multi-pass membrane protein</topology>
    </subcellularLocation>
</comment>
<gene>
    <name evidence="8" type="ORF">PHYPA_014683</name>
</gene>
<dbReference type="EMBL" id="ABEU02000011">
    <property type="protein sequence ID" value="PNR44913.1"/>
    <property type="molecule type" value="Genomic_DNA"/>
</dbReference>
<dbReference type="STRING" id="3218.A0A2K1JTQ9"/>
<keyword evidence="2" id="KW-0813">Transport</keyword>
<evidence type="ECO:0000256" key="3">
    <source>
        <dbReference type="ARBA" id="ARBA00022475"/>
    </source>
</evidence>
<keyword evidence="4" id="KW-0812">Transmembrane</keyword>
<dbReference type="GO" id="GO:0005247">
    <property type="term" value="F:voltage-gated chloride channel activity"/>
    <property type="evidence" value="ECO:0000318"/>
    <property type="project" value="GO_Central"/>
</dbReference>
<evidence type="ECO:0000256" key="7">
    <source>
        <dbReference type="ARBA" id="ARBA00023136"/>
    </source>
</evidence>
<keyword evidence="3" id="KW-1003">Cell membrane</keyword>
<evidence type="ECO:0000256" key="2">
    <source>
        <dbReference type="ARBA" id="ARBA00022448"/>
    </source>
</evidence>
<accession>A0A2K1JTQ9</accession>
<keyword evidence="7" id="KW-0472">Membrane</keyword>
<dbReference type="InterPro" id="IPR044669">
    <property type="entry name" value="YneE/VCCN1/2-like"/>
</dbReference>
<dbReference type="EnsemblPlants" id="Pp3c11_6680V3.1">
    <property type="protein sequence ID" value="Pp3c11_6680V3.1"/>
    <property type="gene ID" value="Pp3c11_6680"/>
</dbReference>
<dbReference type="GO" id="GO:0019684">
    <property type="term" value="P:photosynthesis, light reaction"/>
    <property type="evidence" value="ECO:0000318"/>
    <property type="project" value="GO_Central"/>
</dbReference>
<sequence>MSEFVSSSTMTDMQRSSIDKNLTEFHDNVGACERLFKTPIPLSYTRLTSRFLVIWHIALPSGLWDQCRWLTIPAVFFNAAALLCIEEVGVLVEEPFATLALGASAVFTEASLKLGAIADMVLEVDIAIAMPRTGIYMKFEHKRRTHQHRFGKLDRHSISCEEIELAALTLFLGTGELQVSRRAGKQNSGVNRRQLFKVLYHILQ</sequence>